<evidence type="ECO:0000256" key="2">
    <source>
        <dbReference type="ARBA" id="ARBA00005120"/>
    </source>
</evidence>
<evidence type="ECO:0000256" key="3">
    <source>
        <dbReference type="ARBA" id="ARBA00007592"/>
    </source>
</evidence>
<evidence type="ECO:0000256" key="4">
    <source>
        <dbReference type="ARBA" id="ARBA00012086"/>
    </source>
</evidence>
<evidence type="ECO:0000313" key="17">
    <source>
        <dbReference type="EMBL" id="KPJ64183.1"/>
    </source>
</evidence>
<dbReference type="PANTHER" id="PTHR12128">
    <property type="entry name" value="DIHYDRODIPICOLINATE SYNTHASE"/>
    <property type="match status" value="1"/>
</dbReference>
<comment type="similarity">
    <text evidence="3 12 13">Belongs to the DapA family.</text>
</comment>
<feature type="site" description="L-lysine inhibitor binding; via carbonyl oxygen" evidence="16">
    <location>
        <position position="52"/>
    </location>
</feature>
<keyword evidence="10 12" id="KW-0704">Schiff base</keyword>
<feature type="site" description="L-lysine inhibitor binding" evidence="16">
    <location>
        <position position="87"/>
    </location>
</feature>
<evidence type="ECO:0000256" key="13">
    <source>
        <dbReference type="PIRNR" id="PIRNR001365"/>
    </source>
</evidence>
<evidence type="ECO:0000256" key="5">
    <source>
        <dbReference type="ARBA" id="ARBA00022490"/>
    </source>
</evidence>
<feature type="site" description="L-lysine inhibitor binding" evidence="16">
    <location>
        <position position="109"/>
    </location>
</feature>
<dbReference type="GO" id="GO:0009089">
    <property type="term" value="P:lysine biosynthetic process via diaminopimelate"/>
    <property type="evidence" value="ECO:0007669"/>
    <property type="project" value="UniProtKB-UniRule"/>
</dbReference>
<feature type="site" description="L-lysine inhibitor binding" evidence="16">
    <location>
        <position position="83"/>
    </location>
</feature>
<dbReference type="InterPro" id="IPR005263">
    <property type="entry name" value="DapA"/>
</dbReference>
<name>A0A0S7XP38_9BACT</name>
<comment type="function">
    <text evidence="1 12">Catalyzes the condensation of (S)-aspartate-beta-semialdehyde [(S)-ASA] and pyruvate to 4-hydroxy-tetrahydrodipicolinate (HTPA).</text>
</comment>
<dbReference type="HAMAP" id="MF_00418">
    <property type="entry name" value="DapA"/>
    <property type="match status" value="1"/>
</dbReference>
<comment type="catalytic activity">
    <reaction evidence="11 12">
        <text>L-aspartate 4-semialdehyde + pyruvate = (2S,4S)-4-hydroxy-2,3,4,5-tetrahydrodipicolinate + H2O + H(+)</text>
        <dbReference type="Rhea" id="RHEA:34171"/>
        <dbReference type="ChEBI" id="CHEBI:15361"/>
        <dbReference type="ChEBI" id="CHEBI:15377"/>
        <dbReference type="ChEBI" id="CHEBI:15378"/>
        <dbReference type="ChEBI" id="CHEBI:67139"/>
        <dbReference type="ChEBI" id="CHEBI:537519"/>
        <dbReference type="EC" id="4.3.3.7"/>
    </reaction>
</comment>
<keyword evidence="5 12" id="KW-0963">Cytoplasm</keyword>
<organism evidence="17 18">
    <name type="scientific">candidate division KD3-62 bacterium DG_56</name>
    <dbReference type="NCBI Taxonomy" id="1704032"/>
    <lineage>
        <taxon>Bacteria</taxon>
        <taxon>candidate division KD3-62</taxon>
    </lineage>
</organism>
<evidence type="ECO:0000313" key="18">
    <source>
        <dbReference type="Proteomes" id="UP000052020"/>
    </source>
</evidence>
<dbReference type="GO" id="GO:0008840">
    <property type="term" value="F:4-hydroxy-tetrahydrodipicolinate synthase activity"/>
    <property type="evidence" value="ECO:0007669"/>
    <property type="project" value="UniProtKB-UniRule"/>
</dbReference>
<gene>
    <name evidence="12" type="primary">dapA</name>
    <name evidence="17" type="ORF">AMK68_02150</name>
</gene>
<feature type="binding site" evidence="12 15">
    <location>
        <position position="205"/>
    </location>
    <ligand>
        <name>pyruvate</name>
        <dbReference type="ChEBI" id="CHEBI:15361"/>
    </ligand>
</feature>
<comment type="caution">
    <text evidence="17">The sequence shown here is derived from an EMBL/GenBank/DDBJ whole genome shotgun (WGS) entry which is preliminary data.</text>
</comment>
<evidence type="ECO:0000256" key="16">
    <source>
        <dbReference type="PIRSR" id="PIRSR001365-3"/>
    </source>
</evidence>
<evidence type="ECO:0000256" key="8">
    <source>
        <dbReference type="ARBA" id="ARBA00023154"/>
    </source>
</evidence>
<evidence type="ECO:0000256" key="15">
    <source>
        <dbReference type="PIRSR" id="PIRSR001365-2"/>
    </source>
</evidence>
<dbReference type="NCBIfam" id="TIGR00674">
    <property type="entry name" value="dapA"/>
    <property type="match status" value="1"/>
</dbReference>
<sequence>MARARFRGVYVPIVTPFRGEEIADDVLAAMIERLIDQGATGVVPTATTGECATLSHEEHLRVVAMTVKMVNGRVPVIAGAGSNSTTEALHLVKGAEEAGADAVLMMSPYYNRPSQAGMIEHFRTVAKSTRLPIILYNIPKRTGQNVEPETIVELSKVDNIVGLKDCSGDPMQTMRIIEGAQEFSVMTGDDPMLFLVCCLGGTGGIMTSAHVLPGEWKRIVDLVDAGRMEEARAVHYKMLPIARVLFSEPSPGPVKAAMELMGFAVGPPRLPMTAASPACRDRVRAELERVGAI</sequence>
<dbReference type="EMBL" id="LIZY01000038">
    <property type="protein sequence ID" value="KPJ64183.1"/>
    <property type="molecule type" value="Genomic_DNA"/>
</dbReference>
<feature type="site" description="Part of a proton relay during catalysis" evidence="12 16">
    <location>
        <position position="110"/>
    </location>
</feature>
<dbReference type="SMART" id="SM01130">
    <property type="entry name" value="DHDPS"/>
    <property type="match status" value="1"/>
</dbReference>
<evidence type="ECO:0000256" key="14">
    <source>
        <dbReference type="PIRSR" id="PIRSR001365-1"/>
    </source>
</evidence>
<dbReference type="PRINTS" id="PR00146">
    <property type="entry name" value="DHPICSNTHASE"/>
</dbReference>
<dbReference type="Pfam" id="PF00701">
    <property type="entry name" value="DHDPS"/>
    <property type="match status" value="1"/>
</dbReference>
<comment type="subcellular location">
    <subcellularLocation>
        <location evidence="12">Cytoplasm</location>
    </subcellularLocation>
</comment>
<dbReference type="SUPFAM" id="SSF51569">
    <property type="entry name" value="Aldolase"/>
    <property type="match status" value="1"/>
</dbReference>
<evidence type="ECO:0000256" key="6">
    <source>
        <dbReference type="ARBA" id="ARBA00022605"/>
    </source>
</evidence>
<dbReference type="CDD" id="cd00950">
    <property type="entry name" value="DHDPS"/>
    <property type="match status" value="1"/>
</dbReference>
<reference evidence="17 18" key="1">
    <citation type="journal article" date="2015" name="Microbiome">
        <title>Genomic resolution of linkages in carbon, nitrogen, and sulfur cycling among widespread estuary sediment bacteria.</title>
        <authorList>
            <person name="Baker B.J."/>
            <person name="Lazar C.S."/>
            <person name="Teske A.P."/>
            <person name="Dick G.J."/>
        </authorList>
    </citation>
    <scope>NUCLEOTIDE SEQUENCE [LARGE SCALE GENOMIC DNA]</scope>
    <source>
        <strain evidence="17">DG_56</strain>
    </source>
</reference>
<accession>A0A0S7XP38</accession>
<dbReference type="InterPro" id="IPR013785">
    <property type="entry name" value="Aldolase_TIM"/>
</dbReference>
<feature type="active site" description="Proton donor/acceptor" evidence="12 14">
    <location>
        <position position="136"/>
    </location>
</feature>
<evidence type="ECO:0000256" key="12">
    <source>
        <dbReference type="HAMAP-Rule" id="MF_00418"/>
    </source>
</evidence>
<feature type="site" description="Part of a proton relay during catalysis" evidence="12 16">
    <location>
        <position position="47"/>
    </location>
</feature>
<dbReference type="EC" id="4.3.3.7" evidence="4 12"/>
<dbReference type="Proteomes" id="UP000052020">
    <property type="component" value="Unassembled WGS sequence"/>
</dbReference>
<keyword evidence="7 12" id="KW-0220">Diaminopimelate biosynthesis</keyword>
<dbReference type="InterPro" id="IPR020625">
    <property type="entry name" value="Schiff_base-form_aldolases_AS"/>
</dbReference>
<comment type="subunit">
    <text evidence="12">Homotetramer; dimer of dimers.</text>
</comment>
<dbReference type="UniPathway" id="UPA00034">
    <property type="reaction ID" value="UER00017"/>
</dbReference>
<proteinExistence type="inferred from homology"/>
<dbReference type="Gene3D" id="3.20.20.70">
    <property type="entry name" value="Aldolase class I"/>
    <property type="match status" value="1"/>
</dbReference>
<dbReference type="PATRIC" id="fig|1704032.3.peg.219"/>
<feature type="binding site" evidence="12 15">
    <location>
        <position position="48"/>
    </location>
    <ligand>
        <name>pyruvate</name>
        <dbReference type="ChEBI" id="CHEBI:15361"/>
    </ligand>
</feature>
<dbReference type="InterPro" id="IPR002220">
    <property type="entry name" value="DapA-like"/>
</dbReference>
<evidence type="ECO:0000256" key="7">
    <source>
        <dbReference type="ARBA" id="ARBA00022915"/>
    </source>
</evidence>
<keyword evidence="6 12" id="KW-0028">Amino-acid biosynthesis</keyword>
<protein>
    <recommendedName>
        <fullName evidence="4 12">4-hydroxy-tetrahydrodipicolinate synthase</fullName>
        <shortName evidence="12">HTPA synthase</shortName>
        <ecNumber evidence="4 12">4.3.3.7</ecNumber>
    </recommendedName>
</protein>
<feature type="active site" description="Schiff-base intermediate with substrate" evidence="12 14">
    <location>
        <position position="164"/>
    </location>
</feature>
<keyword evidence="8 12" id="KW-0457">Lysine biosynthesis</keyword>
<keyword evidence="9 12" id="KW-0456">Lyase</keyword>
<dbReference type="PIRSF" id="PIRSF001365">
    <property type="entry name" value="DHDPS"/>
    <property type="match status" value="1"/>
</dbReference>
<dbReference type="AlphaFoldDB" id="A0A0S7XP38"/>
<comment type="caution">
    <text evidence="12">Was originally thought to be a dihydrodipicolinate synthase (DHDPS), catalyzing the condensation of (S)-aspartate-beta-semialdehyde [(S)-ASA] and pyruvate to dihydrodipicolinate (DHDP). However, it was shown in E.coli that the product of the enzymatic reaction is not dihydrodipicolinate but in fact (4S)-4-hydroxy-2,3,4,5-tetrahydro-(2S)-dipicolinic acid (HTPA), and that the consecutive dehydration reaction leading to DHDP is not spontaneous but catalyzed by DapB.</text>
</comment>
<dbReference type="GO" id="GO:0005737">
    <property type="term" value="C:cytoplasm"/>
    <property type="evidence" value="ECO:0007669"/>
    <property type="project" value="UniProtKB-SubCell"/>
</dbReference>
<dbReference type="PANTHER" id="PTHR12128:SF66">
    <property type="entry name" value="4-HYDROXY-2-OXOGLUTARATE ALDOLASE, MITOCHONDRIAL"/>
    <property type="match status" value="1"/>
</dbReference>
<comment type="pathway">
    <text evidence="2 12">Amino-acid biosynthesis; L-lysine biosynthesis via DAP pathway; (S)-tetrahydrodipicolinate from L-aspartate: step 3/4.</text>
</comment>
<evidence type="ECO:0000256" key="9">
    <source>
        <dbReference type="ARBA" id="ARBA00023239"/>
    </source>
</evidence>
<dbReference type="GO" id="GO:0019877">
    <property type="term" value="P:diaminopimelate biosynthetic process"/>
    <property type="evidence" value="ECO:0007669"/>
    <property type="project" value="UniProtKB-UniRule"/>
</dbReference>
<evidence type="ECO:0000256" key="11">
    <source>
        <dbReference type="ARBA" id="ARBA00047836"/>
    </source>
</evidence>
<evidence type="ECO:0000256" key="10">
    <source>
        <dbReference type="ARBA" id="ARBA00023270"/>
    </source>
</evidence>
<dbReference type="PROSITE" id="PS00666">
    <property type="entry name" value="DHDPS_2"/>
    <property type="match status" value="1"/>
</dbReference>
<evidence type="ECO:0000256" key="1">
    <source>
        <dbReference type="ARBA" id="ARBA00003294"/>
    </source>
</evidence>